<evidence type="ECO:0000256" key="3">
    <source>
        <dbReference type="ARBA" id="ARBA00022448"/>
    </source>
</evidence>
<reference evidence="11" key="1">
    <citation type="journal article" date="2017" name="Nat. Commun.">
        <title>The asparagus genome sheds light on the origin and evolution of a young Y chromosome.</title>
        <authorList>
            <person name="Harkess A."/>
            <person name="Zhou J."/>
            <person name="Xu C."/>
            <person name="Bowers J.E."/>
            <person name="Van der Hulst R."/>
            <person name="Ayyampalayam S."/>
            <person name="Mercati F."/>
            <person name="Riccardi P."/>
            <person name="McKain M.R."/>
            <person name="Kakrana A."/>
            <person name="Tang H."/>
            <person name="Ray J."/>
            <person name="Groenendijk J."/>
            <person name="Arikit S."/>
            <person name="Mathioni S.M."/>
            <person name="Nakano M."/>
            <person name="Shan H."/>
            <person name="Telgmann-Rauber A."/>
            <person name="Kanno A."/>
            <person name="Yue Z."/>
            <person name="Chen H."/>
            <person name="Li W."/>
            <person name="Chen Y."/>
            <person name="Xu X."/>
            <person name="Zhang Y."/>
            <person name="Luo S."/>
            <person name="Chen H."/>
            <person name="Gao J."/>
            <person name="Mao Z."/>
            <person name="Pires J.C."/>
            <person name="Luo M."/>
            <person name="Kudrna D."/>
            <person name="Wing R.A."/>
            <person name="Meyers B.C."/>
            <person name="Yi K."/>
            <person name="Kong H."/>
            <person name="Lavrijsen P."/>
            <person name="Sunseri F."/>
            <person name="Falavigna A."/>
            <person name="Ye Y."/>
            <person name="Leebens-Mack J.H."/>
            <person name="Chen G."/>
        </authorList>
    </citation>
    <scope>NUCLEOTIDE SEQUENCE [LARGE SCALE GENOMIC DNA]</scope>
    <source>
        <strain evidence="11">cv. DH0086</strain>
    </source>
</reference>
<dbReference type="OrthoDB" id="68611at2759"/>
<feature type="transmembrane region" description="Helical" evidence="9">
    <location>
        <begin position="107"/>
        <end position="126"/>
    </location>
</feature>
<evidence type="ECO:0000313" key="10">
    <source>
        <dbReference type="EMBL" id="ONK72234.1"/>
    </source>
</evidence>
<dbReference type="GO" id="GO:0016020">
    <property type="term" value="C:membrane"/>
    <property type="evidence" value="ECO:0007669"/>
    <property type="project" value="UniProtKB-SubCell"/>
</dbReference>
<evidence type="ECO:0000256" key="7">
    <source>
        <dbReference type="ARBA" id="ARBA00023136"/>
    </source>
</evidence>
<accession>A0A5P1F249</accession>
<sequence length="502" mass="56527">MMIKFRKLPASACKTLWKMGREDPRRVIHGLKVAAALTIVSFLYLLEPLFEGFGKNAMLAFMTVVVVLEFTAGATLCKGFNRGLGTLCASSLAFFIEFVAEKTGQKCRAAFVGASVFVIGFMATYLRFVPYIKKNCDYGVLIFLLTFILITLSSYRVENVLNIVRERLYTIGIGCSICLLMSLLILPNWSGEDLHSSTVCKLEQLARSIEACVSDYFKDKDIGVKEEEAETSRNLLYRGYREVLDSKSSDETLAHFASWEPRFSRNCHKYPWHLYVKLGGVLRRFGYVAVALHGCLESEIQTPRSIRYIFQDPCTQVATEVTKALTELATSLKNRRRFCPDMLSDHLHKALQDLDTAIKSQPRLFLGSKSANNMLVNWKNDKETSPRVTLPSVKSDISAILSELRHKKIAKRSKDSEERKQLRPTPSKLAIKSLEFSEALPFASFASLLVEMVARLDLVIEQVEELGNAANFKEFQGKDDVVIDMSGKENGREIQNQTTVGE</sequence>
<dbReference type="OMA" id="MEISMED"/>
<keyword evidence="5 9" id="KW-1133">Transmembrane helix</keyword>
<dbReference type="InterPro" id="IPR020966">
    <property type="entry name" value="ALMT"/>
</dbReference>
<evidence type="ECO:0000256" key="6">
    <source>
        <dbReference type="ARBA" id="ARBA00023065"/>
    </source>
</evidence>
<name>A0A5P1F249_ASPOF</name>
<organism evidence="10 11">
    <name type="scientific">Asparagus officinalis</name>
    <name type="common">Garden asparagus</name>
    <dbReference type="NCBI Taxonomy" id="4686"/>
    <lineage>
        <taxon>Eukaryota</taxon>
        <taxon>Viridiplantae</taxon>
        <taxon>Streptophyta</taxon>
        <taxon>Embryophyta</taxon>
        <taxon>Tracheophyta</taxon>
        <taxon>Spermatophyta</taxon>
        <taxon>Magnoliopsida</taxon>
        <taxon>Liliopsida</taxon>
        <taxon>Asparagales</taxon>
        <taxon>Asparagaceae</taxon>
        <taxon>Asparagoideae</taxon>
        <taxon>Asparagus</taxon>
    </lineage>
</organism>
<evidence type="ECO:0000256" key="8">
    <source>
        <dbReference type="ARBA" id="ARBA00023303"/>
    </source>
</evidence>
<protein>
    <recommendedName>
        <fullName evidence="12">Aluminum-activated malate transporter</fullName>
    </recommendedName>
</protein>
<keyword evidence="6" id="KW-0406">Ion transport</keyword>
<feature type="transmembrane region" description="Helical" evidence="9">
    <location>
        <begin position="27"/>
        <end position="46"/>
    </location>
</feature>
<keyword evidence="8" id="KW-0407">Ion channel</keyword>
<dbReference type="GO" id="GO:0034220">
    <property type="term" value="P:monoatomic ion transmembrane transport"/>
    <property type="evidence" value="ECO:0007669"/>
    <property type="project" value="UniProtKB-KW"/>
</dbReference>
<comment type="similarity">
    <text evidence="2">Belongs to the aromatic acid exporter (TC 2.A.85) family.</text>
</comment>
<evidence type="ECO:0000256" key="4">
    <source>
        <dbReference type="ARBA" id="ARBA00022692"/>
    </source>
</evidence>
<evidence type="ECO:0008006" key="12">
    <source>
        <dbReference type="Google" id="ProtNLM"/>
    </source>
</evidence>
<evidence type="ECO:0000256" key="9">
    <source>
        <dbReference type="SAM" id="Phobius"/>
    </source>
</evidence>
<dbReference type="PANTHER" id="PTHR31086">
    <property type="entry name" value="ALUMINUM-ACTIVATED MALATE TRANSPORTER 10"/>
    <property type="match status" value="1"/>
</dbReference>
<keyword evidence="3" id="KW-0813">Transport</keyword>
<feature type="transmembrane region" description="Helical" evidence="9">
    <location>
        <begin position="169"/>
        <end position="189"/>
    </location>
</feature>
<dbReference type="GO" id="GO:0015743">
    <property type="term" value="P:malate transport"/>
    <property type="evidence" value="ECO:0007669"/>
    <property type="project" value="InterPro"/>
</dbReference>
<keyword evidence="11" id="KW-1185">Reference proteome</keyword>
<dbReference type="EMBL" id="CM007384">
    <property type="protein sequence ID" value="ONK72234.1"/>
    <property type="molecule type" value="Genomic_DNA"/>
</dbReference>
<evidence type="ECO:0000313" key="11">
    <source>
        <dbReference type="Proteomes" id="UP000243459"/>
    </source>
</evidence>
<evidence type="ECO:0000256" key="2">
    <source>
        <dbReference type="ARBA" id="ARBA00007079"/>
    </source>
</evidence>
<feature type="transmembrane region" description="Helical" evidence="9">
    <location>
        <begin position="138"/>
        <end position="157"/>
    </location>
</feature>
<keyword evidence="7 9" id="KW-0472">Membrane</keyword>
<comment type="subcellular location">
    <subcellularLocation>
        <location evidence="1">Membrane</location>
        <topology evidence="1">Multi-pass membrane protein</topology>
    </subcellularLocation>
</comment>
<evidence type="ECO:0000256" key="5">
    <source>
        <dbReference type="ARBA" id="ARBA00022989"/>
    </source>
</evidence>
<dbReference type="Pfam" id="PF11744">
    <property type="entry name" value="ALMT"/>
    <property type="match status" value="1"/>
</dbReference>
<proteinExistence type="inferred from homology"/>
<keyword evidence="4 9" id="KW-0812">Transmembrane</keyword>
<dbReference type="Proteomes" id="UP000243459">
    <property type="component" value="Chromosome 4"/>
</dbReference>
<dbReference type="Gramene" id="ONK72234">
    <property type="protein sequence ID" value="ONK72234"/>
    <property type="gene ID" value="A4U43_C04F17240"/>
</dbReference>
<dbReference type="AlphaFoldDB" id="A0A5P1F249"/>
<evidence type="ECO:0000256" key="1">
    <source>
        <dbReference type="ARBA" id="ARBA00004141"/>
    </source>
</evidence>
<feature type="transmembrane region" description="Helical" evidence="9">
    <location>
        <begin position="58"/>
        <end position="76"/>
    </location>
</feature>
<gene>
    <name evidence="10" type="ORF">A4U43_C04F17240</name>
</gene>